<name>A0A2M7RJY5_9BACT</name>
<dbReference type="InterPro" id="IPR023214">
    <property type="entry name" value="HAD_sf"/>
</dbReference>
<reference evidence="1 2" key="1">
    <citation type="submission" date="2017-09" db="EMBL/GenBank/DDBJ databases">
        <title>Depth-based differentiation of microbial function through sediment-hosted aquifers and enrichment of novel symbionts in the deep terrestrial subsurface.</title>
        <authorList>
            <person name="Probst A.J."/>
            <person name="Ladd B."/>
            <person name="Jarett J.K."/>
            <person name="Geller-Mcgrath D.E."/>
            <person name="Sieber C.M."/>
            <person name="Emerson J.B."/>
            <person name="Anantharaman K."/>
            <person name="Thomas B.C."/>
            <person name="Malmstrom R."/>
            <person name="Stieglmeier M."/>
            <person name="Klingl A."/>
            <person name="Woyke T."/>
            <person name="Ryan C.M."/>
            <person name="Banfield J.F."/>
        </authorList>
    </citation>
    <scope>NUCLEOTIDE SEQUENCE [LARGE SCALE GENOMIC DNA]</scope>
    <source>
        <strain evidence="1">CG_4_10_14_0_8_um_filter_42_10</strain>
    </source>
</reference>
<organism evidence="1 2">
    <name type="scientific">Candidatus Kerfeldbacteria bacterium CG_4_10_14_0_8_um_filter_42_10</name>
    <dbReference type="NCBI Taxonomy" id="2014248"/>
    <lineage>
        <taxon>Bacteria</taxon>
        <taxon>Candidatus Kerfeldiibacteriota</taxon>
    </lineage>
</organism>
<dbReference type="Gene3D" id="1.10.150.240">
    <property type="entry name" value="Putative phosphatase, domain 2"/>
    <property type="match status" value="1"/>
</dbReference>
<gene>
    <name evidence="1" type="ORF">COY66_02830</name>
</gene>
<evidence type="ECO:0000313" key="1">
    <source>
        <dbReference type="EMBL" id="PIY96837.1"/>
    </source>
</evidence>
<dbReference type="SUPFAM" id="SSF56784">
    <property type="entry name" value="HAD-like"/>
    <property type="match status" value="1"/>
</dbReference>
<protein>
    <recommendedName>
        <fullName evidence="3">HAD family hydrolase</fullName>
    </recommendedName>
</protein>
<sequence length="200" mass="23665">MIKLIIFDCYGLVLNEGYPNTAKALAKKYGGPWKKYYEIMYKKYFNLAAERKISQKEAWQNTVDYFQLPITWQELKDLHYHLFKINSQAIELNRELNKKGYKTLLLSKNTRSQFADTCRRFGLKKKFKNVINTWELGLPKASKETLKEIMKRFKVVAHEIIYADDQETNLKDARAMGVKTILVKNYPSFEKEIRGILNYE</sequence>
<evidence type="ECO:0000313" key="2">
    <source>
        <dbReference type="Proteomes" id="UP000230779"/>
    </source>
</evidence>
<dbReference type="SFLD" id="SFLDS00003">
    <property type="entry name" value="Haloacid_Dehalogenase"/>
    <property type="match status" value="1"/>
</dbReference>
<proteinExistence type="predicted"/>
<accession>A0A2M7RJY5</accession>
<dbReference type="InterPro" id="IPR006439">
    <property type="entry name" value="HAD-SF_hydro_IA"/>
</dbReference>
<evidence type="ECO:0008006" key="3">
    <source>
        <dbReference type="Google" id="ProtNLM"/>
    </source>
</evidence>
<dbReference type="SFLD" id="SFLDG01129">
    <property type="entry name" value="C1.5:_HAD__Beta-PGM__Phosphata"/>
    <property type="match status" value="1"/>
</dbReference>
<dbReference type="Pfam" id="PF13419">
    <property type="entry name" value="HAD_2"/>
    <property type="match status" value="1"/>
</dbReference>
<dbReference type="InterPro" id="IPR036412">
    <property type="entry name" value="HAD-like_sf"/>
</dbReference>
<dbReference type="Proteomes" id="UP000230779">
    <property type="component" value="Unassembled WGS sequence"/>
</dbReference>
<dbReference type="AlphaFoldDB" id="A0A2M7RJY5"/>
<comment type="caution">
    <text evidence="1">The sequence shown here is derived from an EMBL/GenBank/DDBJ whole genome shotgun (WGS) entry which is preliminary data.</text>
</comment>
<dbReference type="PANTHER" id="PTHR43611">
    <property type="entry name" value="ALPHA-D-GLUCOSE 1-PHOSPHATE PHOSPHATASE"/>
    <property type="match status" value="1"/>
</dbReference>
<dbReference type="InterPro" id="IPR023198">
    <property type="entry name" value="PGP-like_dom2"/>
</dbReference>
<dbReference type="PRINTS" id="PR00413">
    <property type="entry name" value="HADHALOGNASE"/>
</dbReference>
<dbReference type="InterPro" id="IPR041492">
    <property type="entry name" value="HAD_2"/>
</dbReference>
<dbReference type="Gene3D" id="3.40.50.1000">
    <property type="entry name" value="HAD superfamily/HAD-like"/>
    <property type="match status" value="1"/>
</dbReference>
<dbReference type="EMBL" id="PFMD01000027">
    <property type="protein sequence ID" value="PIY96837.1"/>
    <property type="molecule type" value="Genomic_DNA"/>
</dbReference>
<dbReference type="PANTHER" id="PTHR43611:SF3">
    <property type="entry name" value="FLAVIN MONONUCLEOTIDE HYDROLASE 1, CHLOROPLATIC"/>
    <property type="match status" value="1"/>
</dbReference>